<name>A0A926GEG7_9RHOB</name>
<protein>
    <submittedName>
        <fullName evidence="2">GNAT family N-acetyltransferase</fullName>
    </submittedName>
</protein>
<keyword evidence="3" id="KW-1185">Reference proteome</keyword>
<dbReference type="GO" id="GO:0016747">
    <property type="term" value="F:acyltransferase activity, transferring groups other than amino-acyl groups"/>
    <property type="evidence" value="ECO:0007669"/>
    <property type="project" value="InterPro"/>
</dbReference>
<dbReference type="PROSITE" id="PS51186">
    <property type="entry name" value="GNAT"/>
    <property type="match status" value="1"/>
</dbReference>
<sequence>MSCACGHHHPARPVCAVGKPVTLATPLLALSGRLICADTAQMLLAMDLLPDHVRLSRAEPGCLRFDIAQDSDPLIWNLSELFINRAAFEAHQDRTAASTWGQNSKDLTRDYTRHEVDLMIRPETPADVGAIDDLLQVAFEGRDEARLVRALRDQGDLPISLVVEAEGYIIGHIALSPLTAEQPAYALAPLAVHPKAQRLGIGGALIDEAMARTGETPIVVLGDPAYYARFGFKHADLKSPYAGPYLQIMGDLPVQCEIHYASAFAEL</sequence>
<dbReference type="RefSeq" id="WP_187793557.1">
    <property type="nucleotide sequence ID" value="NZ_JACOQL010000003.1"/>
</dbReference>
<evidence type="ECO:0000313" key="2">
    <source>
        <dbReference type="EMBL" id="MBC9247051.1"/>
    </source>
</evidence>
<reference evidence="2" key="1">
    <citation type="submission" date="2020-08" db="EMBL/GenBank/DDBJ databases">
        <title>Paracoccus amoyensis sp. nov., isolated from the surface seawater at coast of Xiamen, Fujian.</title>
        <authorList>
            <person name="Lyu L."/>
        </authorList>
    </citation>
    <scope>NUCLEOTIDE SEQUENCE</scope>
    <source>
        <strain evidence="2">11-3</strain>
    </source>
</reference>
<organism evidence="2 3">
    <name type="scientific">Paracoccus amoyensis</name>
    <dbReference type="NCBI Taxonomy" id="2760093"/>
    <lineage>
        <taxon>Bacteria</taxon>
        <taxon>Pseudomonadati</taxon>
        <taxon>Pseudomonadota</taxon>
        <taxon>Alphaproteobacteria</taxon>
        <taxon>Rhodobacterales</taxon>
        <taxon>Paracoccaceae</taxon>
        <taxon>Paracoccus</taxon>
    </lineage>
</organism>
<feature type="domain" description="N-acetyltransferase" evidence="1">
    <location>
        <begin position="118"/>
        <end position="259"/>
    </location>
</feature>
<evidence type="ECO:0000259" key="1">
    <source>
        <dbReference type="PROSITE" id="PS51186"/>
    </source>
</evidence>
<dbReference type="Gene3D" id="3.30.70.100">
    <property type="match status" value="1"/>
</dbReference>
<dbReference type="InterPro" id="IPR016181">
    <property type="entry name" value="Acyl_CoA_acyltransferase"/>
</dbReference>
<gene>
    <name evidence="2" type="ORF">H4P12_10040</name>
</gene>
<dbReference type="EMBL" id="JACOQL010000003">
    <property type="protein sequence ID" value="MBC9247051.1"/>
    <property type="molecule type" value="Genomic_DNA"/>
</dbReference>
<comment type="caution">
    <text evidence="2">The sequence shown here is derived from an EMBL/GenBank/DDBJ whole genome shotgun (WGS) entry which is preliminary data.</text>
</comment>
<dbReference type="Pfam" id="PF13508">
    <property type="entry name" value="Acetyltransf_7"/>
    <property type="match status" value="1"/>
</dbReference>
<dbReference type="AlphaFoldDB" id="A0A926GEG7"/>
<dbReference type="Gene3D" id="3.40.630.30">
    <property type="match status" value="1"/>
</dbReference>
<dbReference type="InterPro" id="IPR007138">
    <property type="entry name" value="ABM_dom"/>
</dbReference>
<proteinExistence type="predicted"/>
<dbReference type="InterPro" id="IPR000182">
    <property type="entry name" value="GNAT_dom"/>
</dbReference>
<accession>A0A926GEG7</accession>
<dbReference type="InterPro" id="IPR011008">
    <property type="entry name" value="Dimeric_a/b-barrel"/>
</dbReference>
<dbReference type="SUPFAM" id="SSF55729">
    <property type="entry name" value="Acyl-CoA N-acyltransferases (Nat)"/>
    <property type="match status" value="1"/>
</dbReference>
<dbReference type="SUPFAM" id="SSF54909">
    <property type="entry name" value="Dimeric alpha+beta barrel"/>
    <property type="match status" value="1"/>
</dbReference>
<dbReference type="CDD" id="cd04301">
    <property type="entry name" value="NAT_SF"/>
    <property type="match status" value="1"/>
</dbReference>
<dbReference type="Pfam" id="PF03992">
    <property type="entry name" value="ABM"/>
    <property type="match status" value="1"/>
</dbReference>
<dbReference type="Proteomes" id="UP000608594">
    <property type="component" value="Unassembled WGS sequence"/>
</dbReference>
<evidence type="ECO:0000313" key="3">
    <source>
        <dbReference type="Proteomes" id="UP000608594"/>
    </source>
</evidence>